<organism>
    <name type="scientific">Branchiostoma floridae</name>
    <name type="common">Florida lancelet</name>
    <name type="synonym">Amphioxus</name>
    <dbReference type="NCBI Taxonomy" id="7739"/>
    <lineage>
        <taxon>Eukaryota</taxon>
        <taxon>Metazoa</taxon>
        <taxon>Chordata</taxon>
        <taxon>Cephalochordata</taxon>
        <taxon>Leptocardii</taxon>
        <taxon>Amphioxiformes</taxon>
        <taxon>Branchiostomatidae</taxon>
        <taxon>Branchiostoma</taxon>
    </lineage>
</organism>
<protein>
    <submittedName>
        <fullName evidence="1">Uncharacterized protein</fullName>
    </submittedName>
</protein>
<dbReference type="EMBL" id="GG666574">
    <property type="protein sequence ID" value="EEN53385.1"/>
    <property type="molecule type" value="Genomic_DNA"/>
</dbReference>
<proteinExistence type="predicted"/>
<dbReference type="AlphaFoldDB" id="C3Z2Y4"/>
<accession>C3Z2Y4</accession>
<evidence type="ECO:0000313" key="1">
    <source>
        <dbReference type="EMBL" id="EEN53385.1"/>
    </source>
</evidence>
<name>C3Z2Y4_BRAFL</name>
<gene>
    <name evidence="1" type="ORF">BRAFLDRAFT_66510</name>
</gene>
<sequence>MRWLGYVRHREDGLILKELLYGELNSGERSIGRSQLHFKDVCNRDLTALDIDTGRCACAKIAECKGALGVHPASLNEARGRHLPLCLRSELGRSSSFECSTLSLRETVRKNEGYVSVTPWQPGQTIHGKTQYKNGCDVFALFHGRCRELMDRSTQRYHRQCATLAATSGRPSINA</sequence>
<dbReference type="InParanoid" id="C3Z2Y4"/>
<reference evidence="1" key="1">
    <citation type="journal article" date="2008" name="Nature">
        <title>The amphioxus genome and the evolution of the chordate karyotype.</title>
        <authorList>
            <consortium name="US DOE Joint Genome Institute (JGI-PGF)"/>
            <person name="Putnam N.H."/>
            <person name="Butts T."/>
            <person name="Ferrier D.E.K."/>
            <person name="Furlong R.F."/>
            <person name="Hellsten U."/>
            <person name="Kawashima T."/>
            <person name="Robinson-Rechavi M."/>
            <person name="Shoguchi E."/>
            <person name="Terry A."/>
            <person name="Yu J.-K."/>
            <person name="Benito-Gutierrez E.L."/>
            <person name="Dubchak I."/>
            <person name="Garcia-Fernandez J."/>
            <person name="Gibson-Brown J.J."/>
            <person name="Grigoriev I.V."/>
            <person name="Horton A.C."/>
            <person name="de Jong P.J."/>
            <person name="Jurka J."/>
            <person name="Kapitonov V.V."/>
            <person name="Kohara Y."/>
            <person name="Kuroki Y."/>
            <person name="Lindquist E."/>
            <person name="Lucas S."/>
            <person name="Osoegawa K."/>
            <person name="Pennacchio L.A."/>
            <person name="Salamov A.A."/>
            <person name="Satou Y."/>
            <person name="Sauka-Spengler T."/>
            <person name="Schmutz J."/>
            <person name="Shin-I T."/>
            <person name="Toyoda A."/>
            <person name="Bronner-Fraser M."/>
            <person name="Fujiyama A."/>
            <person name="Holland L.Z."/>
            <person name="Holland P.W.H."/>
            <person name="Satoh N."/>
            <person name="Rokhsar D.S."/>
        </authorList>
    </citation>
    <scope>NUCLEOTIDE SEQUENCE [LARGE SCALE GENOMIC DNA]</scope>
    <source>
        <strain evidence="1">S238N-H82</strain>
        <tissue evidence="1">Testes</tissue>
    </source>
</reference>